<dbReference type="PROSITE" id="PS00211">
    <property type="entry name" value="ABC_TRANSPORTER_1"/>
    <property type="match status" value="1"/>
</dbReference>
<reference evidence="6 7" key="1">
    <citation type="submission" date="2016-02" db="EMBL/GenBank/DDBJ databases">
        <authorList>
            <consortium name="Pathogen Informatics"/>
        </authorList>
    </citation>
    <scope>NUCLEOTIDE SEQUENCE [LARGE SCALE GENOMIC DNA]</scope>
    <source>
        <strain evidence="6 7">LSS69</strain>
    </source>
</reference>
<dbReference type="AlphaFoldDB" id="A0A116MPS2"/>
<dbReference type="Pfam" id="PF00005">
    <property type="entry name" value="ABC_tran"/>
    <property type="match status" value="1"/>
</dbReference>
<comment type="similarity">
    <text evidence="1">Belongs to the ABC transporter superfamily.</text>
</comment>
<accession>A0A116MPS2</accession>
<dbReference type="SUPFAM" id="SSF52540">
    <property type="entry name" value="P-loop containing nucleoside triphosphate hydrolases"/>
    <property type="match status" value="1"/>
</dbReference>
<evidence type="ECO:0000256" key="1">
    <source>
        <dbReference type="ARBA" id="ARBA00005417"/>
    </source>
</evidence>
<evidence type="ECO:0000256" key="2">
    <source>
        <dbReference type="ARBA" id="ARBA00022448"/>
    </source>
</evidence>
<dbReference type="PANTHER" id="PTHR43335:SF4">
    <property type="entry name" value="ABC TRANSPORTER, ATP-BINDING PROTEIN"/>
    <property type="match status" value="1"/>
</dbReference>
<dbReference type="GO" id="GO:0016887">
    <property type="term" value="F:ATP hydrolysis activity"/>
    <property type="evidence" value="ECO:0007669"/>
    <property type="project" value="InterPro"/>
</dbReference>
<proteinExistence type="inferred from homology"/>
<dbReference type="RefSeq" id="WP_044690357.1">
    <property type="nucleotide sequence ID" value="NZ_CEHX01000080.1"/>
</dbReference>
<gene>
    <name evidence="6" type="primary">ecsA_5</name>
    <name evidence="6" type="ORF">ERS132431_01981</name>
</gene>
<dbReference type="Proteomes" id="UP000071533">
    <property type="component" value="Unassembled WGS sequence"/>
</dbReference>
<keyword evidence="2" id="KW-0813">Transport</keyword>
<dbReference type="SMART" id="SM00382">
    <property type="entry name" value="AAA"/>
    <property type="match status" value="1"/>
</dbReference>
<name>A0A116MPS2_STRSU</name>
<protein>
    <submittedName>
        <fullName evidence="6">ABC transporter</fullName>
    </submittedName>
</protein>
<dbReference type="InterPro" id="IPR017871">
    <property type="entry name" value="ABC_transporter-like_CS"/>
</dbReference>
<evidence type="ECO:0000313" key="7">
    <source>
        <dbReference type="Proteomes" id="UP000071533"/>
    </source>
</evidence>
<dbReference type="PROSITE" id="PS50893">
    <property type="entry name" value="ABC_TRANSPORTER_2"/>
    <property type="match status" value="1"/>
</dbReference>
<dbReference type="EMBL" id="FIHS01000033">
    <property type="protein sequence ID" value="CYV59406.1"/>
    <property type="molecule type" value="Genomic_DNA"/>
</dbReference>
<evidence type="ECO:0000259" key="5">
    <source>
        <dbReference type="PROSITE" id="PS50893"/>
    </source>
</evidence>
<organism evidence="6 7">
    <name type="scientific">Streptococcus suis</name>
    <dbReference type="NCBI Taxonomy" id="1307"/>
    <lineage>
        <taxon>Bacteria</taxon>
        <taxon>Bacillati</taxon>
        <taxon>Bacillota</taxon>
        <taxon>Bacilli</taxon>
        <taxon>Lactobacillales</taxon>
        <taxon>Streptococcaceae</taxon>
        <taxon>Streptococcus</taxon>
    </lineage>
</organism>
<feature type="domain" description="ABC transporter" evidence="5">
    <location>
        <begin position="4"/>
        <end position="221"/>
    </location>
</feature>
<dbReference type="PANTHER" id="PTHR43335">
    <property type="entry name" value="ABC TRANSPORTER, ATP-BINDING PROTEIN"/>
    <property type="match status" value="1"/>
</dbReference>
<evidence type="ECO:0000256" key="3">
    <source>
        <dbReference type="ARBA" id="ARBA00022741"/>
    </source>
</evidence>
<sequence length="223" mass="24768">MTLLSVKHICKTYKKRVILEKLSFEFTSGKIYGIVGPNGSGKTVLLKCLAGLESVNEGQIELNGKILGVDFSFLPSVGVIIETPGFLEGYSGYDNLKQLALIKNKIGKKEIKKSLQEVGLDPDSTQKVKHYSLGMKQKLALAQAFMEDPDILLLDEPMNGLDKRSVLTIREKLRKLKEEGKLIILASHIEQDIEYLCDQVLYLGQDDGVHFEGNSENTVKIGK</sequence>
<dbReference type="InterPro" id="IPR027417">
    <property type="entry name" value="P-loop_NTPase"/>
</dbReference>
<dbReference type="Gene3D" id="3.40.50.300">
    <property type="entry name" value="P-loop containing nucleotide triphosphate hydrolases"/>
    <property type="match status" value="1"/>
</dbReference>
<evidence type="ECO:0000313" key="6">
    <source>
        <dbReference type="EMBL" id="CYV59406.1"/>
    </source>
</evidence>
<keyword evidence="4" id="KW-0067">ATP-binding</keyword>
<dbReference type="InterPro" id="IPR003439">
    <property type="entry name" value="ABC_transporter-like_ATP-bd"/>
</dbReference>
<dbReference type="InterPro" id="IPR003593">
    <property type="entry name" value="AAA+_ATPase"/>
</dbReference>
<evidence type="ECO:0000256" key="4">
    <source>
        <dbReference type="ARBA" id="ARBA00022840"/>
    </source>
</evidence>
<keyword evidence="3" id="KW-0547">Nucleotide-binding</keyword>
<dbReference type="GO" id="GO:0005524">
    <property type="term" value="F:ATP binding"/>
    <property type="evidence" value="ECO:0007669"/>
    <property type="project" value="UniProtKB-KW"/>
</dbReference>